<dbReference type="Pfam" id="PF02990">
    <property type="entry name" value="EMP70"/>
    <property type="match status" value="1"/>
</dbReference>
<reference evidence="10" key="1">
    <citation type="submission" date="2025-08" db="UniProtKB">
        <authorList>
            <consortium name="Ensembl"/>
        </authorList>
    </citation>
    <scope>IDENTIFICATION</scope>
</reference>
<reference evidence="10" key="2">
    <citation type="submission" date="2025-09" db="UniProtKB">
        <authorList>
            <consortium name="Ensembl"/>
        </authorList>
    </citation>
    <scope>IDENTIFICATION</scope>
</reference>
<dbReference type="GO" id="GO:0070072">
    <property type="term" value="P:vacuolar proton-transporting V-type ATPase complex assembly"/>
    <property type="evidence" value="ECO:0007669"/>
    <property type="project" value="Ensembl"/>
</dbReference>
<dbReference type="GO" id="GO:0001666">
    <property type="term" value="P:response to hypoxia"/>
    <property type="evidence" value="ECO:0007669"/>
    <property type="project" value="Ensembl"/>
</dbReference>
<dbReference type="GO" id="GO:0051453">
    <property type="term" value="P:regulation of intracellular pH"/>
    <property type="evidence" value="ECO:0007669"/>
    <property type="project" value="Ensembl"/>
</dbReference>
<feature type="transmembrane region" description="Helical" evidence="9">
    <location>
        <begin position="124"/>
        <end position="148"/>
    </location>
</feature>
<dbReference type="GO" id="GO:0005769">
    <property type="term" value="C:early endosome"/>
    <property type="evidence" value="ECO:0007669"/>
    <property type="project" value="Ensembl"/>
</dbReference>
<accession>A0A8C5RVB6</accession>
<dbReference type="GO" id="GO:0070863">
    <property type="term" value="P:positive regulation of protein exit from endoplasmic reticulum"/>
    <property type="evidence" value="ECO:0007669"/>
    <property type="project" value="Ensembl"/>
</dbReference>
<dbReference type="GeneTree" id="ENSGT00940000157198"/>
<proteinExistence type="inferred from homology"/>
<dbReference type="GO" id="GO:0006909">
    <property type="term" value="P:phagocytosis"/>
    <property type="evidence" value="ECO:0007669"/>
    <property type="project" value="Ensembl"/>
</dbReference>
<dbReference type="GO" id="GO:0007155">
    <property type="term" value="P:cell adhesion"/>
    <property type="evidence" value="ECO:0007669"/>
    <property type="project" value="Ensembl"/>
</dbReference>
<evidence type="ECO:0000256" key="3">
    <source>
        <dbReference type="ARBA" id="ARBA00005227"/>
    </source>
</evidence>
<comment type="caution">
    <text evidence="9">Lacks conserved residue(s) required for the propagation of feature annotation.</text>
</comment>
<sequence length="199" mass="23757">FLAVYGDWRLVFQVPFPTMVALLCMWFGISLPLVYLGYYFGFRKQPYDNPVRTNQIPRQIPEQRWYMNRFELEVAVITEPAIWENQFYYLFGFLFLVFIILVVSCSQISIVMVYFQLCAEDYRWWWRTFLVSGGSAFYVLIYAIFYFVNKLDIVEFIPSLLYFGYTALMVLSFWLLTGTIGFYAAYMFVRKIYAAVKID</sequence>
<evidence type="ECO:0000256" key="4">
    <source>
        <dbReference type="ARBA" id="ARBA00022692"/>
    </source>
</evidence>
<evidence type="ECO:0000256" key="7">
    <source>
        <dbReference type="ARBA" id="ARBA00023034"/>
    </source>
</evidence>
<evidence type="ECO:0000313" key="11">
    <source>
        <dbReference type="Proteomes" id="UP000694406"/>
    </source>
</evidence>
<organism evidence="10 11">
    <name type="scientific">Laticauda laticaudata</name>
    <name type="common">Blue-ringed sea krait</name>
    <name type="synonym">Blue-lipped sea krait</name>
    <dbReference type="NCBI Taxonomy" id="8630"/>
    <lineage>
        <taxon>Eukaryota</taxon>
        <taxon>Metazoa</taxon>
        <taxon>Chordata</taxon>
        <taxon>Craniata</taxon>
        <taxon>Vertebrata</taxon>
        <taxon>Euteleostomi</taxon>
        <taxon>Lepidosauria</taxon>
        <taxon>Squamata</taxon>
        <taxon>Bifurcata</taxon>
        <taxon>Unidentata</taxon>
        <taxon>Episquamata</taxon>
        <taxon>Toxicofera</taxon>
        <taxon>Serpentes</taxon>
        <taxon>Colubroidea</taxon>
        <taxon>Elapidae</taxon>
        <taxon>Laticaudinae</taxon>
        <taxon>Laticauda</taxon>
    </lineage>
</organism>
<dbReference type="PANTHER" id="PTHR10766">
    <property type="entry name" value="TRANSMEMBRANE 9 SUPERFAMILY PROTEIN"/>
    <property type="match status" value="1"/>
</dbReference>
<keyword evidence="5" id="KW-0732">Signal</keyword>
<keyword evidence="7" id="KW-0333">Golgi apparatus</keyword>
<dbReference type="GO" id="GO:0016020">
    <property type="term" value="C:membrane"/>
    <property type="evidence" value="ECO:0007669"/>
    <property type="project" value="UniProtKB-SubCell"/>
</dbReference>
<dbReference type="AlphaFoldDB" id="A0A8C5RVB6"/>
<keyword evidence="4 9" id="KW-0812">Transmembrane</keyword>
<evidence type="ECO:0000256" key="6">
    <source>
        <dbReference type="ARBA" id="ARBA00022989"/>
    </source>
</evidence>
<evidence type="ECO:0000256" key="5">
    <source>
        <dbReference type="ARBA" id="ARBA00022729"/>
    </source>
</evidence>
<dbReference type="InterPro" id="IPR004240">
    <property type="entry name" value="EMP70"/>
</dbReference>
<gene>
    <name evidence="10" type="primary">TM9SF4</name>
</gene>
<evidence type="ECO:0000256" key="9">
    <source>
        <dbReference type="RuleBase" id="RU363079"/>
    </source>
</evidence>
<feature type="transmembrane region" description="Helical" evidence="9">
    <location>
        <begin position="160"/>
        <end position="186"/>
    </location>
</feature>
<feature type="transmembrane region" description="Helical" evidence="9">
    <location>
        <begin position="87"/>
        <end position="112"/>
    </location>
</feature>
<dbReference type="GO" id="GO:0072657">
    <property type="term" value="P:protein localization to membrane"/>
    <property type="evidence" value="ECO:0007669"/>
    <property type="project" value="TreeGrafter"/>
</dbReference>
<dbReference type="Proteomes" id="UP000694406">
    <property type="component" value="Unplaced"/>
</dbReference>
<name>A0A8C5RVB6_LATLA</name>
<dbReference type="GO" id="GO:2000010">
    <property type="term" value="P:positive regulation of protein localization to cell surface"/>
    <property type="evidence" value="ECO:0007669"/>
    <property type="project" value="Ensembl"/>
</dbReference>
<evidence type="ECO:0000256" key="1">
    <source>
        <dbReference type="ARBA" id="ARBA00004141"/>
    </source>
</evidence>
<keyword evidence="8 9" id="KW-0472">Membrane</keyword>
<dbReference type="GO" id="GO:0005794">
    <property type="term" value="C:Golgi apparatus"/>
    <property type="evidence" value="ECO:0007669"/>
    <property type="project" value="UniProtKB-SubCell"/>
</dbReference>
<comment type="similarity">
    <text evidence="3 9">Belongs to the nonaspanin (TM9SF) (TC 9.A.2) family.</text>
</comment>
<dbReference type="PANTHER" id="PTHR10766:SF55">
    <property type="entry name" value="TRANSMEMBRANE 9 SUPERFAMILY MEMBER 4"/>
    <property type="match status" value="1"/>
</dbReference>
<keyword evidence="11" id="KW-1185">Reference proteome</keyword>
<evidence type="ECO:0000313" key="10">
    <source>
        <dbReference type="Ensembl" id="ENSLLTP00000008946.1"/>
    </source>
</evidence>
<protein>
    <recommendedName>
        <fullName evidence="9">Transmembrane 9 superfamily member</fullName>
    </recommendedName>
</protein>
<keyword evidence="6 9" id="KW-1133">Transmembrane helix</keyword>
<feature type="transmembrane region" description="Helical" evidence="9">
    <location>
        <begin position="20"/>
        <end position="42"/>
    </location>
</feature>
<dbReference type="Ensembl" id="ENSLLTT00000009280.1">
    <property type="protein sequence ID" value="ENSLLTP00000008946.1"/>
    <property type="gene ID" value="ENSLLTG00000006818.1"/>
</dbReference>
<evidence type="ECO:0000256" key="2">
    <source>
        <dbReference type="ARBA" id="ARBA00004555"/>
    </source>
</evidence>
<evidence type="ECO:0000256" key="8">
    <source>
        <dbReference type="ARBA" id="ARBA00023136"/>
    </source>
</evidence>
<comment type="subcellular location">
    <subcellularLocation>
        <location evidence="2">Golgi apparatus</location>
    </subcellularLocation>
    <subcellularLocation>
        <location evidence="1">Membrane</location>
        <topology evidence="1">Multi-pass membrane protein</topology>
    </subcellularLocation>
</comment>